<sequence>MLIFVFSGMGKTTLAQDNPNIIDLETLKYEWIYDDVAKDWHDEELKGRDDVRKRNPDFPKNYVDFLEKQTEEQIMILCPTNELVIDELIDRGYSYTAIYPSKKAFEKYYLDRFNERGNSKVFIDMLTLNFEEYIKILKKGSAVNIEINADIFLNEVLNNFNWKEKKI</sequence>
<evidence type="ECO:0000313" key="2">
    <source>
        <dbReference type="Proteomes" id="UP000095094"/>
    </source>
</evidence>
<name>A0A1E5H0W7_9ENTE</name>
<gene>
    <name evidence="1" type="ORF">BCR25_15825</name>
</gene>
<reference evidence="2" key="1">
    <citation type="submission" date="2016-09" db="EMBL/GenBank/DDBJ databases">
        <authorList>
            <person name="Gulvik C.A."/>
        </authorList>
    </citation>
    <scope>NUCLEOTIDE SEQUENCE [LARGE SCALE GENOMIC DNA]</scope>
    <source>
        <strain evidence="2">LMG 8895</strain>
    </source>
</reference>
<dbReference type="RefSeq" id="WP_069662518.1">
    <property type="nucleotide sequence ID" value="NZ_JBHUJJ010000002.1"/>
</dbReference>
<keyword evidence="2" id="KW-1185">Reference proteome</keyword>
<dbReference type="AlphaFoldDB" id="A0A1E5H0W7"/>
<dbReference type="OrthoDB" id="2221854at2"/>
<evidence type="ECO:0000313" key="1">
    <source>
        <dbReference type="EMBL" id="OEG18669.1"/>
    </source>
</evidence>
<comment type="caution">
    <text evidence="1">The sequence shown here is derived from an EMBL/GenBank/DDBJ whole genome shotgun (WGS) entry which is preliminary data.</text>
</comment>
<protein>
    <recommendedName>
        <fullName evidence="3">Shikimate kinase</fullName>
    </recommendedName>
</protein>
<organism evidence="1 2">
    <name type="scientific">Enterococcus termitis</name>
    <dbReference type="NCBI Taxonomy" id="332950"/>
    <lineage>
        <taxon>Bacteria</taxon>
        <taxon>Bacillati</taxon>
        <taxon>Bacillota</taxon>
        <taxon>Bacilli</taxon>
        <taxon>Lactobacillales</taxon>
        <taxon>Enterococcaceae</taxon>
        <taxon>Enterococcus</taxon>
    </lineage>
</organism>
<evidence type="ECO:0008006" key="3">
    <source>
        <dbReference type="Google" id="ProtNLM"/>
    </source>
</evidence>
<accession>A0A1E5H0W7</accession>
<dbReference type="EMBL" id="MIJY01000005">
    <property type="protein sequence ID" value="OEG18669.1"/>
    <property type="molecule type" value="Genomic_DNA"/>
</dbReference>
<dbReference type="Proteomes" id="UP000095094">
    <property type="component" value="Unassembled WGS sequence"/>
</dbReference>
<proteinExistence type="predicted"/>